<evidence type="ECO:0000259" key="2">
    <source>
        <dbReference type="PROSITE" id="PS50943"/>
    </source>
</evidence>
<dbReference type="PROSITE" id="PS50943">
    <property type="entry name" value="HTH_CROC1"/>
    <property type="match status" value="1"/>
</dbReference>
<sequence>MTQQQMADVMGISLTAYKKYESGAGQPTMENLIKIANELEISIDELCGRWETTKDQTLLMRINKINTLDDEERNVIDTILESLLIRHATKGILEQSNP</sequence>
<keyword evidence="1" id="KW-0238">DNA-binding</keyword>
<dbReference type="CDD" id="cd00093">
    <property type="entry name" value="HTH_XRE"/>
    <property type="match status" value="1"/>
</dbReference>
<organism evidence="3 4">
    <name type="scientific">Vibrio mediterranei</name>
    <dbReference type="NCBI Taxonomy" id="689"/>
    <lineage>
        <taxon>Bacteria</taxon>
        <taxon>Pseudomonadati</taxon>
        <taxon>Pseudomonadota</taxon>
        <taxon>Gammaproteobacteria</taxon>
        <taxon>Vibrionales</taxon>
        <taxon>Vibrionaceae</taxon>
        <taxon>Vibrio</taxon>
    </lineage>
</organism>
<dbReference type="NCBIfam" id="NF041951">
    <property type="entry name" value="phage_RstR"/>
    <property type="match status" value="1"/>
</dbReference>
<proteinExistence type="predicted"/>
<dbReference type="PANTHER" id="PTHR46558:SF11">
    <property type="entry name" value="HTH-TYPE TRANSCRIPTIONAL REGULATOR XRE"/>
    <property type="match status" value="1"/>
</dbReference>
<gene>
    <name evidence="3" type="ORF">COR51_17565</name>
</gene>
<evidence type="ECO:0000313" key="4">
    <source>
        <dbReference type="Proteomes" id="UP000238163"/>
    </source>
</evidence>
<dbReference type="Proteomes" id="UP000238163">
    <property type="component" value="Unassembled WGS sequence"/>
</dbReference>
<dbReference type="SUPFAM" id="SSF47413">
    <property type="entry name" value="lambda repressor-like DNA-binding domains"/>
    <property type="match status" value="1"/>
</dbReference>
<dbReference type="SMART" id="SM00530">
    <property type="entry name" value="HTH_XRE"/>
    <property type="match status" value="1"/>
</dbReference>
<dbReference type="PANTHER" id="PTHR46558">
    <property type="entry name" value="TRACRIPTIONAL REGULATORY PROTEIN-RELATED-RELATED"/>
    <property type="match status" value="1"/>
</dbReference>
<name>A0ABX5DCH0_9VIBR</name>
<evidence type="ECO:0000313" key="3">
    <source>
        <dbReference type="EMBL" id="PRQ66341.1"/>
    </source>
</evidence>
<dbReference type="InterPro" id="IPR049639">
    <property type="entry name" value="RstR"/>
</dbReference>
<protein>
    <submittedName>
        <fullName evidence="3">XRE family transcriptional regulator</fullName>
    </submittedName>
</protein>
<dbReference type="EMBL" id="NWTN01000013">
    <property type="protein sequence ID" value="PRQ66341.1"/>
    <property type="molecule type" value="Genomic_DNA"/>
</dbReference>
<feature type="domain" description="HTH cro/C1-type" evidence="2">
    <location>
        <begin position="1"/>
        <end position="46"/>
    </location>
</feature>
<dbReference type="Gene3D" id="1.10.260.40">
    <property type="entry name" value="lambda repressor-like DNA-binding domains"/>
    <property type="match status" value="1"/>
</dbReference>
<dbReference type="InterPro" id="IPR010982">
    <property type="entry name" value="Lambda_DNA-bd_dom_sf"/>
</dbReference>
<comment type="caution">
    <text evidence="3">The sequence shown here is derived from an EMBL/GenBank/DDBJ whole genome shotgun (WGS) entry which is preliminary data.</text>
</comment>
<dbReference type="Pfam" id="PF01381">
    <property type="entry name" value="HTH_3"/>
    <property type="match status" value="1"/>
</dbReference>
<accession>A0ABX5DCH0</accession>
<keyword evidence="4" id="KW-1185">Reference proteome</keyword>
<reference evidence="3 4" key="2">
    <citation type="submission" date="2018-03" db="EMBL/GenBank/DDBJ databases">
        <title>Genetic Diversity and Phenotypic Plasticity of AHL Mediated Quorum Sensing in Environmental Strains of Vibrio mediterranei.</title>
        <authorList>
            <person name="Lantoine F."/>
            <person name="Vouve F."/>
        </authorList>
    </citation>
    <scope>NUCLEOTIDE SEQUENCE [LARGE SCALE GENOMIC DNA]</scope>
    <source>
        <strain evidence="3 4">17LN0615E</strain>
    </source>
</reference>
<reference evidence="3 4" key="1">
    <citation type="submission" date="2017-09" db="EMBL/GenBank/DDBJ databases">
        <authorList>
            <person name="Girard L."/>
            <person name="Lami R."/>
            <person name="Suzuki M."/>
            <person name="Baudart J."/>
        </authorList>
    </citation>
    <scope>NUCLEOTIDE SEQUENCE [LARGE SCALE GENOMIC DNA]</scope>
    <source>
        <strain evidence="3 4">17LN0615E</strain>
    </source>
</reference>
<evidence type="ECO:0000256" key="1">
    <source>
        <dbReference type="ARBA" id="ARBA00023125"/>
    </source>
</evidence>
<dbReference type="InterPro" id="IPR001387">
    <property type="entry name" value="Cro/C1-type_HTH"/>
</dbReference>